<dbReference type="Proteomes" id="UP000230935">
    <property type="component" value="Unassembled WGS sequence"/>
</dbReference>
<dbReference type="Gene3D" id="3.90.79.10">
    <property type="entry name" value="Nucleoside Triphosphate Pyrophosphohydrolase"/>
    <property type="match status" value="1"/>
</dbReference>
<dbReference type="InterPro" id="IPR015797">
    <property type="entry name" value="NUDIX_hydrolase-like_dom_sf"/>
</dbReference>
<evidence type="ECO:0000259" key="2">
    <source>
        <dbReference type="PROSITE" id="PS51462"/>
    </source>
</evidence>
<dbReference type="GO" id="GO:0016787">
    <property type="term" value="F:hydrolase activity"/>
    <property type="evidence" value="ECO:0007669"/>
    <property type="project" value="UniProtKB-KW"/>
</dbReference>
<reference evidence="4" key="1">
    <citation type="submission" date="2017-09" db="EMBL/GenBank/DDBJ databases">
        <title>Depth-based differentiation of microbial function through sediment-hosted aquifers and enrichment of novel symbionts in the deep terrestrial subsurface.</title>
        <authorList>
            <person name="Probst A.J."/>
            <person name="Ladd B."/>
            <person name="Jarett J.K."/>
            <person name="Geller-Mcgrath D.E."/>
            <person name="Sieber C.M.K."/>
            <person name="Emerson J.B."/>
            <person name="Anantharaman K."/>
            <person name="Thomas B.C."/>
            <person name="Malmstrom R."/>
            <person name="Stieglmeier M."/>
            <person name="Klingl A."/>
            <person name="Woyke T."/>
            <person name="Ryan C.M."/>
            <person name="Banfield J.F."/>
        </authorList>
    </citation>
    <scope>NUCLEOTIDE SEQUENCE [LARGE SCALE GENOMIC DNA]</scope>
</reference>
<dbReference type="EMBL" id="PEZZ01000027">
    <property type="protein sequence ID" value="PIS04997.1"/>
    <property type="molecule type" value="Genomic_DNA"/>
</dbReference>
<dbReference type="SUPFAM" id="SSF55811">
    <property type="entry name" value="Nudix"/>
    <property type="match status" value="1"/>
</dbReference>
<protein>
    <recommendedName>
        <fullName evidence="2">Nudix hydrolase domain-containing protein</fullName>
    </recommendedName>
</protein>
<dbReference type="CDD" id="cd02883">
    <property type="entry name" value="NUDIX_Hydrolase"/>
    <property type="match status" value="1"/>
</dbReference>
<evidence type="ECO:0000256" key="1">
    <source>
        <dbReference type="ARBA" id="ARBA00022801"/>
    </source>
</evidence>
<accession>A0A2H0W117</accession>
<dbReference type="InterPro" id="IPR000086">
    <property type="entry name" value="NUDIX_hydrolase_dom"/>
</dbReference>
<organism evidence="3 4">
    <name type="scientific">Candidatus Buchananbacteria bacterium CG10_big_fil_rev_8_21_14_0_10_42_9</name>
    <dbReference type="NCBI Taxonomy" id="1974526"/>
    <lineage>
        <taxon>Bacteria</taxon>
        <taxon>Candidatus Buchananiibacteriota</taxon>
    </lineage>
</organism>
<dbReference type="Pfam" id="PF00293">
    <property type="entry name" value="NUDIX"/>
    <property type="match status" value="1"/>
</dbReference>
<feature type="domain" description="Nudix hydrolase" evidence="2">
    <location>
        <begin position="5"/>
        <end position="134"/>
    </location>
</feature>
<proteinExistence type="predicted"/>
<evidence type="ECO:0000313" key="3">
    <source>
        <dbReference type="EMBL" id="PIS04997.1"/>
    </source>
</evidence>
<dbReference type="AlphaFoldDB" id="A0A2H0W117"/>
<dbReference type="InterPro" id="IPR020084">
    <property type="entry name" value="NUDIX_hydrolase_CS"/>
</dbReference>
<sequence length="138" mass="16164">MKNEKREIAVLIPYKIENGEVHVFLQKRSEDAKRLPDHFGFFGGGAKVNETVEEAMLREIKEELNYKPKKYTYLGHFDFSTHSIDAFYFESPDDFENDITIIEGDYGKYFTDQEALDEPKLIDEDKVVLRSLFKNLQS</sequence>
<dbReference type="PROSITE" id="PS00893">
    <property type="entry name" value="NUDIX_BOX"/>
    <property type="match status" value="1"/>
</dbReference>
<dbReference type="PROSITE" id="PS51462">
    <property type="entry name" value="NUDIX"/>
    <property type="match status" value="1"/>
</dbReference>
<evidence type="ECO:0000313" key="4">
    <source>
        <dbReference type="Proteomes" id="UP000230935"/>
    </source>
</evidence>
<keyword evidence="1" id="KW-0378">Hydrolase</keyword>
<comment type="caution">
    <text evidence="3">The sequence shown here is derived from an EMBL/GenBank/DDBJ whole genome shotgun (WGS) entry which is preliminary data.</text>
</comment>
<name>A0A2H0W117_9BACT</name>
<gene>
    <name evidence="3" type="ORF">COT81_03475</name>
</gene>